<reference evidence="2 3" key="1">
    <citation type="submission" date="2016-11" db="EMBL/GenBank/DDBJ databases">
        <authorList>
            <person name="Jaros S."/>
            <person name="Januszkiewicz K."/>
            <person name="Wedrychowicz H."/>
        </authorList>
    </citation>
    <scope>NUCLEOTIDE SEQUENCE [LARGE SCALE GENOMIC DNA]</scope>
    <source>
        <strain evidence="2 3">DSM 44523</strain>
    </source>
</reference>
<evidence type="ECO:0000313" key="2">
    <source>
        <dbReference type="EMBL" id="SHF41556.1"/>
    </source>
</evidence>
<dbReference type="Proteomes" id="UP000184501">
    <property type="component" value="Unassembled WGS sequence"/>
</dbReference>
<evidence type="ECO:0008006" key="4">
    <source>
        <dbReference type="Google" id="ProtNLM"/>
    </source>
</evidence>
<proteinExistence type="predicted"/>
<name>A0A1M5BGL1_STRHI</name>
<keyword evidence="3" id="KW-1185">Reference proteome</keyword>
<dbReference type="STRING" id="2017.SAMN05444320_103561"/>
<feature type="region of interest" description="Disordered" evidence="1">
    <location>
        <begin position="56"/>
        <end position="87"/>
    </location>
</feature>
<dbReference type="EMBL" id="FQVN01000003">
    <property type="protein sequence ID" value="SHF41556.1"/>
    <property type="molecule type" value="Genomic_DNA"/>
</dbReference>
<evidence type="ECO:0000313" key="3">
    <source>
        <dbReference type="Proteomes" id="UP000184501"/>
    </source>
</evidence>
<dbReference type="AlphaFoldDB" id="A0A1M5BGL1"/>
<dbReference type="OrthoDB" id="5125216at2"/>
<protein>
    <recommendedName>
        <fullName evidence="4">YtxH-like protein</fullName>
    </recommendedName>
</protein>
<dbReference type="RefSeq" id="WP_073482137.1">
    <property type="nucleotide sequence ID" value="NZ_FQVN01000003.1"/>
</dbReference>
<gene>
    <name evidence="2" type="ORF">SAMN05444320_103561</name>
</gene>
<organism evidence="2 3">
    <name type="scientific">Streptoalloteichus hindustanus</name>
    <dbReference type="NCBI Taxonomy" id="2017"/>
    <lineage>
        <taxon>Bacteria</taxon>
        <taxon>Bacillati</taxon>
        <taxon>Actinomycetota</taxon>
        <taxon>Actinomycetes</taxon>
        <taxon>Pseudonocardiales</taxon>
        <taxon>Pseudonocardiaceae</taxon>
        <taxon>Streptoalloteichus</taxon>
    </lineage>
</organism>
<evidence type="ECO:0000256" key="1">
    <source>
        <dbReference type="SAM" id="MobiDB-lite"/>
    </source>
</evidence>
<accession>A0A1M5BGL1</accession>
<sequence>MKGFLLGVAAGYVLGARAGRERYEQIASTYRRFVDHPTVQGLAGVVRAKVSEITGSRWSAAGTRRQPPPPRSAQRPPVQHLSGVDRP</sequence>